<keyword evidence="5 6" id="KW-0804">Transcription</keyword>
<dbReference type="SMART" id="SM00663">
    <property type="entry name" value="RPOLA_N"/>
    <property type="match status" value="1"/>
</dbReference>
<dbReference type="Gene3D" id="2.40.40.20">
    <property type="match status" value="1"/>
</dbReference>
<reference evidence="8 9" key="1">
    <citation type="journal article" date="2024" name="BMC Biol.">
        <title>Comparative genomics of Ascetosporea gives new insight into the evolutionary basis for animal parasitism in Rhizaria.</title>
        <authorList>
            <person name="Hiltunen Thoren M."/>
            <person name="Onut-Brannstrom I."/>
            <person name="Alfjorden A."/>
            <person name="Peckova H."/>
            <person name="Swords F."/>
            <person name="Hooper C."/>
            <person name="Holzer A.S."/>
            <person name="Bass D."/>
            <person name="Burki F."/>
        </authorList>
    </citation>
    <scope>NUCLEOTIDE SEQUENCE [LARGE SCALE GENOMIC DNA]</scope>
    <source>
        <strain evidence="8">20-A016</strain>
    </source>
</reference>
<organism evidence="8 9">
    <name type="scientific">Bonamia ostreae</name>
    <dbReference type="NCBI Taxonomy" id="126728"/>
    <lineage>
        <taxon>Eukaryota</taxon>
        <taxon>Sar</taxon>
        <taxon>Rhizaria</taxon>
        <taxon>Endomyxa</taxon>
        <taxon>Ascetosporea</taxon>
        <taxon>Haplosporida</taxon>
        <taxon>Bonamia</taxon>
    </lineage>
</organism>
<dbReference type="PANTHER" id="PTHR19376">
    <property type="entry name" value="DNA-DIRECTED RNA POLYMERASE"/>
    <property type="match status" value="1"/>
</dbReference>
<evidence type="ECO:0000256" key="5">
    <source>
        <dbReference type="ARBA" id="ARBA00023163"/>
    </source>
</evidence>
<protein>
    <recommendedName>
        <fullName evidence="6">DNA-directed RNA polymerase subunit</fullName>
        <ecNumber evidence="6">2.7.7.6</ecNumber>
    </recommendedName>
</protein>
<dbReference type="Pfam" id="PF00623">
    <property type="entry name" value="RNA_pol_Rpb1_2"/>
    <property type="match status" value="1"/>
</dbReference>
<dbReference type="Proteomes" id="UP001439008">
    <property type="component" value="Unassembled WGS sequence"/>
</dbReference>
<keyword evidence="8" id="KW-0687">Ribonucleoprotein</keyword>
<dbReference type="EMBL" id="JBDODL010000055">
    <property type="protein sequence ID" value="MES1918394.1"/>
    <property type="molecule type" value="Genomic_DNA"/>
</dbReference>
<dbReference type="PANTHER" id="PTHR19376:SF11">
    <property type="entry name" value="DNA-DIRECTED RNA POLYMERASE I SUBUNIT RPA1"/>
    <property type="match status" value="1"/>
</dbReference>
<comment type="caution">
    <text evidence="8">The sequence shown here is derived from an EMBL/GenBank/DDBJ whole genome shotgun (WGS) entry which is preliminary data.</text>
</comment>
<evidence type="ECO:0000256" key="2">
    <source>
        <dbReference type="ARBA" id="ARBA00022478"/>
    </source>
</evidence>
<dbReference type="InterPro" id="IPR044893">
    <property type="entry name" value="RNA_pol_Rpb1_clamp_domain"/>
</dbReference>
<dbReference type="InterPro" id="IPR045867">
    <property type="entry name" value="DNA-dir_RpoC_beta_prime"/>
</dbReference>
<keyword evidence="3 6" id="KW-0808">Transferase</keyword>
<dbReference type="Gene3D" id="3.30.1490.180">
    <property type="entry name" value="RNA polymerase ii"/>
    <property type="match status" value="1"/>
</dbReference>
<evidence type="ECO:0000259" key="7">
    <source>
        <dbReference type="SMART" id="SM00663"/>
    </source>
</evidence>
<dbReference type="SUPFAM" id="SSF64484">
    <property type="entry name" value="beta and beta-prime subunits of DNA dependent RNA-polymerase"/>
    <property type="match status" value="1"/>
</dbReference>
<evidence type="ECO:0000313" key="9">
    <source>
        <dbReference type="Proteomes" id="UP001439008"/>
    </source>
</evidence>
<comment type="similarity">
    <text evidence="1 6">Belongs to the RNA polymerase beta' chain family.</text>
</comment>
<dbReference type="InterPro" id="IPR006592">
    <property type="entry name" value="RNA_pol_N"/>
</dbReference>
<comment type="function">
    <text evidence="6">DNA-dependent RNA polymerase catalyzes the transcription of DNA into RNA using the four ribonucleoside triphosphates as substrates.</text>
</comment>
<evidence type="ECO:0000256" key="1">
    <source>
        <dbReference type="ARBA" id="ARBA00006460"/>
    </source>
</evidence>
<keyword evidence="4 6" id="KW-0548">Nucleotidyltransferase</keyword>
<accession>A0ABV2AFD0</accession>
<dbReference type="InterPro" id="IPR007080">
    <property type="entry name" value="RNA_pol_Rpb1_1"/>
</dbReference>
<name>A0ABV2AFD0_9EUKA</name>
<gene>
    <name evidence="8" type="primary">RPA1_1</name>
    <name evidence="8" type="ORF">MHBO_000365</name>
</gene>
<keyword evidence="8" id="KW-0689">Ribosomal protein</keyword>
<evidence type="ECO:0000256" key="4">
    <source>
        <dbReference type="ARBA" id="ARBA00022695"/>
    </source>
</evidence>
<dbReference type="Pfam" id="PF04997">
    <property type="entry name" value="RNA_pol_Rpb1_1"/>
    <property type="match status" value="1"/>
</dbReference>
<feature type="non-terminal residue" evidence="8">
    <location>
        <position position="606"/>
    </location>
</feature>
<evidence type="ECO:0000313" key="8">
    <source>
        <dbReference type="EMBL" id="MES1918394.1"/>
    </source>
</evidence>
<dbReference type="GO" id="GO:0003899">
    <property type="term" value="F:DNA-directed RNA polymerase activity"/>
    <property type="evidence" value="ECO:0007669"/>
    <property type="project" value="UniProtKB-EC"/>
</dbReference>
<evidence type="ECO:0000256" key="3">
    <source>
        <dbReference type="ARBA" id="ARBA00022679"/>
    </source>
</evidence>
<proteinExistence type="inferred from homology"/>
<comment type="catalytic activity">
    <reaction evidence="6">
        <text>RNA(n) + a ribonucleoside 5'-triphosphate = RNA(n+1) + diphosphate</text>
        <dbReference type="Rhea" id="RHEA:21248"/>
        <dbReference type="Rhea" id="RHEA-COMP:14527"/>
        <dbReference type="Rhea" id="RHEA-COMP:17342"/>
        <dbReference type="ChEBI" id="CHEBI:33019"/>
        <dbReference type="ChEBI" id="CHEBI:61557"/>
        <dbReference type="ChEBI" id="CHEBI:140395"/>
        <dbReference type="EC" id="2.7.7.6"/>
    </reaction>
</comment>
<sequence length="606" mass="70026">MDSSDLTRSAVWEKRNGCSFGVYLPEEIRDISVKEITNIRNFDKMGEQVENGLYDPSLGPLSDFALCKTCKQRINHCPGHLGHIELKFMLYNPVLFNGLIRMLKLACLYCNKWRVGNDEIKTFYNKMEMIEKGELLKAQYYKTTKSVILDEFLKEENPVLEKNSKFQNNFTNEEKAIFRKIVVKEFYKQSTNKKCKNCDCINPTFENKNSTLVFKKLKTKQYNHNEELMEGKVIPEFLAENKDKEIMAIELRPYLKKFWKRNQKILSLFCGVLTNSFSKNFKGFDTFFITTLLVSPSKYRPINIIGNETLDNEKTICLEKIMLCNQKFVKLIKNFNKNGQNFSKKRKENNVKVEINLENGVKTENLNNKKNLENDSKPNFQNLAKIEKKAKNIILEAQSLVDDLFNSKNSGKFGVKQIIEKKTGIIRGNLMGKRVNYAARSIVSPDLWIESTEIGVPENFAKKLTFPESVTEQNIAFLKRSIENGPLVHPGANFIEDQNGYLIDLEMKSKQERKIMAGALTATQSGISDKKNISSILTSKRVYRHLDEKDYVLVNRQPTLHKASMMAHKVRILTSQDQVLRLHYTNCSTYNADFDGDEINMHFPQT</sequence>
<dbReference type="InterPro" id="IPR000722">
    <property type="entry name" value="RNA_pol_asu"/>
</dbReference>
<evidence type="ECO:0000256" key="6">
    <source>
        <dbReference type="RuleBase" id="RU004279"/>
    </source>
</evidence>
<keyword evidence="2 6" id="KW-0240">DNA-directed RNA polymerase</keyword>
<feature type="domain" description="RNA polymerase N-terminal" evidence="7">
    <location>
        <begin position="285"/>
        <end position="606"/>
    </location>
</feature>
<keyword evidence="9" id="KW-1185">Reference proteome</keyword>
<dbReference type="EC" id="2.7.7.6" evidence="6"/>
<dbReference type="Gene3D" id="4.10.860.120">
    <property type="entry name" value="RNA polymerase II, clamp domain"/>
    <property type="match status" value="1"/>
</dbReference>
<dbReference type="GO" id="GO:0005840">
    <property type="term" value="C:ribosome"/>
    <property type="evidence" value="ECO:0007669"/>
    <property type="project" value="UniProtKB-KW"/>
</dbReference>